<name>A0ABU1MUA4_9CAUL</name>
<dbReference type="EMBL" id="JAVDRL010000002">
    <property type="protein sequence ID" value="MDR6529772.1"/>
    <property type="molecule type" value="Genomic_DNA"/>
</dbReference>
<sequence length="194" mass="20471">MTLAAWVVSTPAAWAQRPVIRMPVQAAPAQPPATNPLLKMPAGTITSAADPLELLKQVNILRGQVATLQQQTATLQGQVSDQAHMIDSLKNGLATVSLKGIANTNDLVAVNGGLASLQSELANVKGQLGSVKSDLGTVKSDAATLKSNFDSHGHYHKFAYDLNGQQKIDAMLTSGPSVYCKKTKDGNSWICNQP</sequence>
<accession>A0ABU1MUA4</accession>
<dbReference type="Proteomes" id="UP001262754">
    <property type="component" value="Unassembled WGS sequence"/>
</dbReference>
<gene>
    <name evidence="1" type="ORF">J2800_000496</name>
</gene>
<dbReference type="RefSeq" id="WP_163228827.1">
    <property type="nucleotide sequence ID" value="NZ_BMLD01000007.1"/>
</dbReference>
<dbReference type="Gene3D" id="1.10.287.540">
    <property type="entry name" value="Helix hairpin bin"/>
    <property type="match status" value="1"/>
</dbReference>
<protein>
    <submittedName>
        <fullName evidence="1">Prefoldin subunit 5</fullName>
    </submittedName>
</protein>
<reference evidence="1 2" key="1">
    <citation type="submission" date="2023-07" db="EMBL/GenBank/DDBJ databases">
        <title>Sorghum-associated microbial communities from plants grown in Nebraska, USA.</title>
        <authorList>
            <person name="Schachtman D."/>
        </authorList>
    </citation>
    <scope>NUCLEOTIDE SEQUENCE [LARGE SCALE GENOMIC DNA]</scope>
    <source>
        <strain evidence="1 2">DS2154</strain>
    </source>
</reference>
<evidence type="ECO:0000313" key="1">
    <source>
        <dbReference type="EMBL" id="MDR6529772.1"/>
    </source>
</evidence>
<keyword evidence="2" id="KW-1185">Reference proteome</keyword>
<proteinExistence type="predicted"/>
<evidence type="ECO:0000313" key="2">
    <source>
        <dbReference type="Proteomes" id="UP001262754"/>
    </source>
</evidence>
<organism evidence="1 2">
    <name type="scientific">Caulobacter rhizosphaerae</name>
    <dbReference type="NCBI Taxonomy" id="2010972"/>
    <lineage>
        <taxon>Bacteria</taxon>
        <taxon>Pseudomonadati</taxon>
        <taxon>Pseudomonadota</taxon>
        <taxon>Alphaproteobacteria</taxon>
        <taxon>Caulobacterales</taxon>
        <taxon>Caulobacteraceae</taxon>
        <taxon>Caulobacter</taxon>
    </lineage>
</organism>
<comment type="caution">
    <text evidence="1">The sequence shown here is derived from an EMBL/GenBank/DDBJ whole genome shotgun (WGS) entry which is preliminary data.</text>
</comment>